<dbReference type="OMA" id="PDINDCT"/>
<name>K0THU1_THAOC</name>
<accession>K0THU1</accession>
<dbReference type="Proteomes" id="UP000266841">
    <property type="component" value="Unassembled WGS sequence"/>
</dbReference>
<proteinExistence type="predicted"/>
<feature type="domain" description="Hemimethylated DNA-binding" evidence="2">
    <location>
        <begin position="176"/>
        <end position="299"/>
    </location>
</feature>
<dbReference type="InterPro" id="IPR053189">
    <property type="entry name" value="Clp_protease_adapter_ClpF"/>
</dbReference>
<feature type="domain" description="Hemimethylated DNA-binding" evidence="2">
    <location>
        <begin position="435"/>
        <end position="545"/>
    </location>
</feature>
<dbReference type="GO" id="GO:0003677">
    <property type="term" value="F:DNA binding"/>
    <property type="evidence" value="ECO:0007669"/>
    <property type="project" value="InterPro"/>
</dbReference>
<dbReference type="OrthoDB" id="42092at2759"/>
<evidence type="ECO:0000313" key="4">
    <source>
        <dbReference type="Proteomes" id="UP000266841"/>
    </source>
</evidence>
<dbReference type="PANTHER" id="PTHR48439">
    <property type="entry name" value="HEMIMETHYLATED DNA-BINDING DOMAIN-CONTAINING PROTEIN"/>
    <property type="match status" value="1"/>
</dbReference>
<dbReference type="AlphaFoldDB" id="K0THU1"/>
<keyword evidence="4" id="KW-1185">Reference proteome</keyword>
<dbReference type="PANTHER" id="PTHR48439:SF1">
    <property type="entry name" value="HEMIMETHYLATED DNA-BINDING DOMAIN-CONTAINING PROTEIN"/>
    <property type="match status" value="1"/>
</dbReference>
<dbReference type="InterPro" id="IPR011990">
    <property type="entry name" value="TPR-like_helical_dom_sf"/>
</dbReference>
<sequence>MTSTAKNRVPVMLYRQLLGWCRKYQEVPFNPLPPVTLEPPLVSASSLRRLCQMRAILSNNKINDHAASEFGGNRHHPAYYALYGEHVSVSSGLITFPEITSASQLRAIIRSVYWLNNHSSDSTEDVTAEGRTKDQISLAFDALRSVNQLSSSELDSRQRKRDLTIKVRRRESSLPNAKFHVGQIVKQRRKGWRGAVVGWTVDEGKNEKKHKRLSSLTTKQYTLSAPNSETATESPKSRSIKYTILVDMNDSSLLHESKTVNLEAEEDLISVDNPHLQRIHNHLVKQYFDRFHRSHFVPNRLLSFTYPLDDYSSEFESENLPELAQASAAIVRDSLRIIESIISIISDHIGDDEEYDELALLSTLLIDLKRNTAAIEDTSDENEAAMLAIKWMYSFHVRVTASKFLYCTCLLLPLLIEIPNLVQWARRVNKRVKPKIEYSLGQIVRHKLYGFRGVIVGFDEKPRIDVSNWDGLQGVEDASEKPFYHIRPDINDCTKAFGGPRDFRYCCEDNLEFISSYTGGPLELATDLNEAEWRWDPVTASYTPSQELKFMFAEEDRDNLAFVVGKISDVMAEFLLQVRDGGESNDQTFSLDDLFVQLQKGADNLDDATLTQDLIKEIWKESSDRRLRRVLDKGVAALLEGKNATAMAIFSEILEQDATYHEAWNKLATVQWMLGHAAQSRGSAMQSLRHSGDSNFQALAGLGLADMEDGNFEEAAEKFQRCLEMNPWSMVSARLAVCLDKRDPEKSDR</sequence>
<protein>
    <recommendedName>
        <fullName evidence="2">Hemimethylated DNA-binding domain-containing protein</fullName>
    </recommendedName>
</protein>
<reference evidence="3 4" key="1">
    <citation type="journal article" date="2012" name="Genome Biol.">
        <title>Genome and low-iron response of an oceanic diatom adapted to chronic iron limitation.</title>
        <authorList>
            <person name="Lommer M."/>
            <person name="Specht M."/>
            <person name="Roy A.S."/>
            <person name="Kraemer L."/>
            <person name="Andreson R."/>
            <person name="Gutowska M.A."/>
            <person name="Wolf J."/>
            <person name="Bergner S.V."/>
            <person name="Schilhabel M.B."/>
            <person name="Klostermeier U.C."/>
            <person name="Beiko R.G."/>
            <person name="Rosenstiel P."/>
            <person name="Hippler M."/>
            <person name="Laroche J."/>
        </authorList>
    </citation>
    <scope>NUCLEOTIDE SEQUENCE [LARGE SCALE GENOMIC DNA]</scope>
    <source>
        <strain evidence="3 4">CCMP1005</strain>
    </source>
</reference>
<evidence type="ECO:0000256" key="1">
    <source>
        <dbReference type="PROSITE-ProRule" id="PRU00339"/>
    </source>
</evidence>
<dbReference type="EMBL" id="AGNL01004649">
    <property type="protein sequence ID" value="EJK73261.1"/>
    <property type="molecule type" value="Genomic_DNA"/>
</dbReference>
<dbReference type="Gene3D" id="2.30.30.390">
    <property type="entry name" value="Hemimethylated DNA-binding domain"/>
    <property type="match status" value="2"/>
</dbReference>
<evidence type="ECO:0000259" key="2">
    <source>
        <dbReference type="SMART" id="SM00992"/>
    </source>
</evidence>
<feature type="repeat" description="TPR" evidence="1">
    <location>
        <begin position="696"/>
        <end position="729"/>
    </location>
</feature>
<dbReference type="InterPro" id="IPR019734">
    <property type="entry name" value="TPR_rpt"/>
</dbReference>
<dbReference type="SMART" id="SM00992">
    <property type="entry name" value="YccV-like"/>
    <property type="match status" value="2"/>
</dbReference>
<dbReference type="PROSITE" id="PS50005">
    <property type="entry name" value="TPR"/>
    <property type="match status" value="1"/>
</dbReference>
<dbReference type="Pfam" id="PF08755">
    <property type="entry name" value="YccV-like"/>
    <property type="match status" value="2"/>
</dbReference>
<dbReference type="Gene3D" id="1.25.40.10">
    <property type="entry name" value="Tetratricopeptide repeat domain"/>
    <property type="match status" value="1"/>
</dbReference>
<evidence type="ECO:0000313" key="3">
    <source>
        <dbReference type="EMBL" id="EJK73261.1"/>
    </source>
</evidence>
<gene>
    <name evidence="3" type="ORF">THAOC_05129</name>
</gene>
<dbReference type="InterPro" id="IPR036623">
    <property type="entry name" value="Hemimethylated_DNA-bd_sf"/>
</dbReference>
<dbReference type="PROSITE" id="PS50293">
    <property type="entry name" value="TPR_REGION"/>
    <property type="match status" value="1"/>
</dbReference>
<keyword evidence="1" id="KW-0802">TPR repeat</keyword>
<dbReference type="SUPFAM" id="SSF141255">
    <property type="entry name" value="YccV-like"/>
    <property type="match status" value="2"/>
</dbReference>
<comment type="caution">
    <text evidence="3">The sequence shown here is derived from an EMBL/GenBank/DDBJ whole genome shotgun (WGS) entry which is preliminary data.</text>
</comment>
<dbReference type="InterPro" id="IPR011722">
    <property type="entry name" value="Hemimethylated_DNA-bd_dom"/>
</dbReference>
<dbReference type="SUPFAM" id="SSF48452">
    <property type="entry name" value="TPR-like"/>
    <property type="match status" value="1"/>
</dbReference>
<dbReference type="NCBIfam" id="TIGR02097">
    <property type="entry name" value="yccV"/>
    <property type="match status" value="1"/>
</dbReference>
<organism evidence="3 4">
    <name type="scientific">Thalassiosira oceanica</name>
    <name type="common">Marine diatom</name>
    <dbReference type="NCBI Taxonomy" id="159749"/>
    <lineage>
        <taxon>Eukaryota</taxon>
        <taxon>Sar</taxon>
        <taxon>Stramenopiles</taxon>
        <taxon>Ochrophyta</taxon>
        <taxon>Bacillariophyta</taxon>
        <taxon>Coscinodiscophyceae</taxon>
        <taxon>Thalassiosirophycidae</taxon>
        <taxon>Thalassiosirales</taxon>
        <taxon>Thalassiosiraceae</taxon>
        <taxon>Thalassiosira</taxon>
    </lineage>
</organism>
<dbReference type="eggNOG" id="ENOG502T9AM">
    <property type="taxonomic scope" value="Eukaryota"/>
</dbReference>